<organism evidence="1">
    <name type="scientific">marine metagenome</name>
    <dbReference type="NCBI Taxonomy" id="408172"/>
    <lineage>
        <taxon>unclassified sequences</taxon>
        <taxon>metagenomes</taxon>
        <taxon>ecological metagenomes</taxon>
    </lineage>
</organism>
<name>A0A383BII9_9ZZZZ</name>
<dbReference type="EMBL" id="UINC01200632">
    <property type="protein sequence ID" value="SVE19603.1"/>
    <property type="molecule type" value="Genomic_DNA"/>
</dbReference>
<reference evidence="1" key="1">
    <citation type="submission" date="2018-05" db="EMBL/GenBank/DDBJ databases">
        <authorList>
            <person name="Lanie J.A."/>
            <person name="Ng W.-L."/>
            <person name="Kazmierczak K.M."/>
            <person name="Andrzejewski T.M."/>
            <person name="Davidsen T.M."/>
            <person name="Wayne K.J."/>
            <person name="Tettelin H."/>
            <person name="Glass J.I."/>
            <person name="Rusch D."/>
            <person name="Podicherti R."/>
            <person name="Tsui H.-C.T."/>
            <person name="Winkler M.E."/>
        </authorList>
    </citation>
    <scope>NUCLEOTIDE SEQUENCE</scope>
</reference>
<proteinExistence type="predicted"/>
<accession>A0A383BII9</accession>
<feature type="non-terminal residue" evidence="1">
    <location>
        <position position="67"/>
    </location>
</feature>
<gene>
    <name evidence="1" type="ORF">METZ01_LOCUS472457</name>
</gene>
<evidence type="ECO:0000313" key="1">
    <source>
        <dbReference type="EMBL" id="SVE19603.1"/>
    </source>
</evidence>
<feature type="non-terminal residue" evidence="1">
    <location>
        <position position="1"/>
    </location>
</feature>
<dbReference type="AlphaFoldDB" id="A0A383BII9"/>
<protein>
    <submittedName>
        <fullName evidence="1">Uncharacterized protein</fullName>
    </submittedName>
</protein>
<sequence length="67" mass="7733">VCELPQRSFRRFQWQGPKHEQLDAFAESGMRTIRGPNGLGSSSRWSHHLRMVLGDEINNAQLVTELR</sequence>